<keyword evidence="6 8" id="KW-1133">Transmembrane helix</keyword>
<evidence type="ECO:0000313" key="9">
    <source>
        <dbReference type="EMBL" id="MBB5752995.1"/>
    </source>
</evidence>
<name>A0A7W9FLR6_9HYPH</name>
<sequence>MSAIFTRAGFRRGFLEGLPLTPGMAAFGLIYGVLAAKAGVGVVTAGVASVVVFAGTAQLLALHSWNSPDVLVASLVAVLAMNARYFLFGAAMQPWMRGLPPHIAYPSLFLLVDANWAAAMKEREEGRNDVAVFVGLGTAFMLGWTAGTLAGAGFGGLLGDTRRLGLDFFLPAFFFVLACGFWKGKADLVPLLVGGGIALAVDAVGGGSWHVLAGGLAGSVAGAYARRRGATA</sequence>
<comment type="subcellular location">
    <subcellularLocation>
        <location evidence="1">Cell membrane</location>
        <topology evidence="1">Multi-pass membrane protein</topology>
    </subcellularLocation>
</comment>
<keyword evidence="4" id="KW-1003">Cell membrane</keyword>
<feature type="transmembrane region" description="Helical" evidence="8">
    <location>
        <begin position="40"/>
        <end position="62"/>
    </location>
</feature>
<feature type="transmembrane region" description="Helical" evidence="8">
    <location>
        <begin position="130"/>
        <end position="158"/>
    </location>
</feature>
<dbReference type="PANTHER" id="PTHR34979:SF1">
    <property type="entry name" value="INNER MEMBRANE PROTEIN YGAZ"/>
    <property type="match status" value="1"/>
</dbReference>
<keyword evidence="5 8" id="KW-0812">Transmembrane</keyword>
<organism evidence="9 10">
    <name type="scientific">Prosthecomicrobium pneumaticum</name>
    <dbReference type="NCBI Taxonomy" id="81895"/>
    <lineage>
        <taxon>Bacteria</taxon>
        <taxon>Pseudomonadati</taxon>
        <taxon>Pseudomonadota</taxon>
        <taxon>Alphaproteobacteria</taxon>
        <taxon>Hyphomicrobiales</taxon>
        <taxon>Kaistiaceae</taxon>
        <taxon>Prosthecomicrobium</taxon>
    </lineage>
</organism>
<evidence type="ECO:0000256" key="4">
    <source>
        <dbReference type="ARBA" id="ARBA00022475"/>
    </source>
</evidence>
<proteinExistence type="inferred from homology"/>
<feature type="transmembrane region" description="Helical" evidence="8">
    <location>
        <begin position="164"/>
        <end position="182"/>
    </location>
</feature>
<comment type="similarity">
    <text evidence="2">Belongs to the AzlC family.</text>
</comment>
<evidence type="ECO:0000313" key="10">
    <source>
        <dbReference type="Proteomes" id="UP000523821"/>
    </source>
</evidence>
<feature type="transmembrane region" description="Helical" evidence="8">
    <location>
        <begin position="69"/>
        <end position="87"/>
    </location>
</feature>
<dbReference type="Pfam" id="PF03591">
    <property type="entry name" value="AzlC"/>
    <property type="match status" value="1"/>
</dbReference>
<keyword evidence="7 8" id="KW-0472">Membrane</keyword>
<keyword evidence="3" id="KW-0813">Transport</keyword>
<evidence type="ECO:0000256" key="3">
    <source>
        <dbReference type="ARBA" id="ARBA00022448"/>
    </source>
</evidence>
<feature type="transmembrane region" description="Helical" evidence="8">
    <location>
        <begin position="12"/>
        <end position="34"/>
    </location>
</feature>
<feature type="transmembrane region" description="Helical" evidence="8">
    <location>
        <begin position="99"/>
        <end position="118"/>
    </location>
</feature>
<protein>
    <submittedName>
        <fullName evidence="9">Putative branched-subunit amino acid permease</fullName>
    </submittedName>
</protein>
<dbReference type="GO" id="GO:0005886">
    <property type="term" value="C:plasma membrane"/>
    <property type="evidence" value="ECO:0007669"/>
    <property type="project" value="UniProtKB-SubCell"/>
</dbReference>
<dbReference type="RefSeq" id="WP_183855280.1">
    <property type="nucleotide sequence ID" value="NZ_JACHOO010000003.1"/>
</dbReference>
<evidence type="ECO:0000256" key="1">
    <source>
        <dbReference type="ARBA" id="ARBA00004651"/>
    </source>
</evidence>
<evidence type="ECO:0000256" key="2">
    <source>
        <dbReference type="ARBA" id="ARBA00010735"/>
    </source>
</evidence>
<dbReference type="PANTHER" id="PTHR34979">
    <property type="entry name" value="INNER MEMBRANE PROTEIN YGAZ"/>
    <property type="match status" value="1"/>
</dbReference>
<evidence type="ECO:0000256" key="5">
    <source>
        <dbReference type="ARBA" id="ARBA00022692"/>
    </source>
</evidence>
<reference evidence="9 10" key="1">
    <citation type="submission" date="2020-08" db="EMBL/GenBank/DDBJ databases">
        <title>Genomic Encyclopedia of Type Strains, Phase IV (KMG-IV): sequencing the most valuable type-strain genomes for metagenomic binning, comparative biology and taxonomic classification.</title>
        <authorList>
            <person name="Goeker M."/>
        </authorList>
    </citation>
    <scope>NUCLEOTIDE SEQUENCE [LARGE SCALE GENOMIC DNA]</scope>
    <source>
        <strain evidence="9 10">DSM 16268</strain>
    </source>
</reference>
<gene>
    <name evidence="9" type="ORF">GGQ63_002049</name>
</gene>
<dbReference type="EMBL" id="JACHOO010000003">
    <property type="protein sequence ID" value="MBB5752995.1"/>
    <property type="molecule type" value="Genomic_DNA"/>
</dbReference>
<evidence type="ECO:0000256" key="7">
    <source>
        <dbReference type="ARBA" id="ARBA00023136"/>
    </source>
</evidence>
<dbReference type="GO" id="GO:1903785">
    <property type="term" value="P:L-valine transmembrane transport"/>
    <property type="evidence" value="ECO:0007669"/>
    <property type="project" value="TreeGrafter"/>
</dbReference>
<dbReference type="Proteomes" id="UP000523821">
    <property type="component" value="Unassembled WGS sequence"/>
</dbReference>
<evidence type="ECO:0000256" key="8">
    <source>
        <dbReference type="SAM" id="Phobius"/>
    </source>
</evidence>
<dbReference type="InterPro" id="IPR011606">
    <property type="entry name" value="Brnchd-chn_aa_trnsp_permease"/>
</dbReference>
<evidence type="ECO:0000256" key="6">
    <source>
        <dbReference type="ARBA" id="ARBA00022989"/>
    </source>
</evidence>
<comment type="caution">
    <text evidence="9">The sequence shown here is derived from an EMBL/GenBank/DDBJ whole genome shotgun (WGS) entry which is preliminary data.</text>
</comment>
<dbReference type="AlphaFoldDB" id="A0A7W9FLR6"/>
<keyword evidence="10" id="KW-1185">Reference proteome</keyword>
<accession>A0A7W9FLR6</accession>